<dbReference type="AlphaFoldDB" id="A0AAE3JGC4"/>
<dbReference type="Proteomes" id="UP001198182">
    <property type="component" value="Unassembled WGS sequence"/>
</dbReference>
<dbReference type="InterPro" id="IPR046242">
    <property type="entry name" value="DUF6275"/>
</dbReference>
<dbReference type="EMBL" id="JAJEQR010000064">
    <property type="protein sequence ID" value="MCC2232388.1"/>
    <property type="molecule type" value="Genomic_DNA"/>
</dbReference>
<sequence length="89" mass="10272">MIITGMSHYESVCKKKLVEWYNKNRPETPIELSNVFIVWSCKTLQNYKCLASTTVSGDGIYAEYTYNGDKQELYEDVYGKISNACHTEE</sequence>
<gene>
    <name evidence="1" type="ORF">LKD81_15540</name>
</gene>
<organism evidence="1 2">
    <name type="scientific">Hominifimenecus microfluidus</name>
    <dbReference type="NCBI Taxonomy" id="2885348"/>
    <lineage>
        <taxon>Bacteria</taxon>
        <taxon>Bacillati</taxon>
        <taxon>Bacillota</taxon>
        <taxon>Clostridia</taxon>
        <taxon>Lachnospirales</taxon>
        <taxon>Lachnospiraceae</taxon>
        <taxon>Hominifimenecus</taxon>
    </lineage>
</organism>
<dbReference type="Pfam" id="PF19791">
    <property type="entry name" value="DUF6275"/>
    <property type="match status" value="1"/>
</dbReference>
<protein>
    <submittedName>
        <fullName evidence="1">DUF6275 family protein</fullName>
    </submittedName>
</protein>
<name>A0AAE3JGC4_9FIRM</name>
<accession>A0AAE3JGC4</accession>
<reference evidence="1" key="1">
    <citation type="submission" date="2021-10" db="EMBL/GenBank/DDBJ databases">
        <title>Anaerobic single-cell dispensing facilitates the cultivation of human gut bacteria.</title>
        <authorList>
            <person name="Afrizal A."/>
        </authorList>
    </citation>
    <scope>NUCLEOTIDE SEQUENCE</scope>
    <source>
        <strain evidence="1">CLA-AA-H215</strain>
    </source>
</reference>
<evidence type="ECO:0000313" key="2">
    <source>
        <dbReference type="Proteomes" id="UP001198182"/>
    </source>
</evidence>
<proteinExistence type="predicted"/>
<keyword evidence="2" id="KW-1185">Reference proteome</keyword>
<comment type="caution">
    <text evidence="1">The sequence shown here is derived from an EMBL/GenBank/DDBJ whole genome shotgun (WGS) entry which is preliminary data.</text>
</comment>
<evidence type="ECO:0000313" key="1">
    <source>
        <dbReference type="EMBL" id="MCC2232388.1"/>
    </source>
</evidence>
<dbReference type="RefSeq" id="WP_308454795.1">
    <property type="nucleotide sequence ID" value="NZ_JAJEQR010000064.1"/>
</dbReference>